<proteinExistence type="predicted"/>
<accession>A0A2P7QVY1</accession>
<name>A0A2P7QVY1_9SPHN</name>
<dbReference type="CDD" id="cd17033">
    <property type="entry name" value="DR1245-like"/>
    <property type="match status" value="1"/>
</dbReference>
<dbReference type="Pfam" id="PF10722">
    <property type="entry name" value="YbjN"/>
    <property type="match status" value="1"/>
</dbReference>
<protein>
    <recommendedName>
        <fullName evidence="3">YbjN domain-containing protein</fullName>
    </recommendedName>
</protein>
<evidence type="ECO:0008006" key="3">
    <source>
        <dbReference type="Google" id="ProtNLM"/>
    </source>
</evidence>
<dbReference type="EMBL" id="PXYI01000002">
    <property type="protein sequence ID" value="PSJ42127.1"/>
    <property type="molecule type" value="Genomic_DNA"/>
</dbReference>
<dbReference type="Proteomes" id="UP000241167">
    <property type="component" value="Unassembled WGS sequence"/>
</dbReference>
<sequence length="169" mass="19267">MMDVDEFELERETSAPIDMLEHYFTAHGWSCERGEDEIVANFQGSWAQYELRAIWREEDNVLQFLALPDIRVATDKRLTVYETIGLINEQLWLGHFELWASSGLVLFRHAALLEGDDGAVLTLQQAETLVEAAIEECERFYPVFQFVLWAGKTPQEAIAAALIETQGEA</sequence>
<gene>
    <name evidence="1" type="ORF">C7I55_07790</name>
</gene>
<dbReference type="RefSeq" id="WP_106512295.1">
    <property type="nucleotide sequence ID" value="NZ_PXYI01000002.1"/>
</dbReference>
<reference evidence="1 2" key="1">
    <citation type="submission" date="2018-03" db="EMBL/GenBank/DDBJ databases">
        <title>The draft genome of Sphingosinicella sp. GL-C-18.</title>
        <authorList>
            <person name="Liu L."/>
            <person name="Li L."/>
            <person name="Liang L."/>
            <person name="Zhang X."/>
            <person name="Wang T."/>
        </authorList>
    </citation>
    <scope>NUCLEOTIDE SEQUENCE [LARGE SCALE GENOMIC DNA]</scope>
    <source>
        <strain evidence="1 2">GL-C-18</strain>
    </source>
</reference>
<evidence type="ECO:0000313" key="2">
    <source>
        <dbReference type="Proteomes" id="UP000241167"/>
    </source>
</evidence>
<dbReference type="AlphaFoldDB" id="A0A2P7QVY1"/>
<organism evidence="1 2">
    <name type="scientific">Allosphingosinicella deserti</name>
    <dbReference type="NCBI Taxonomy" id="2116704"/>
    <lineage>
        <taxon>Bacteria</taxon>
        <taxon>Pseudomonadati</taxon>
        <taxon>Pseudomonadota</taxon>
        <taxon>Alphaproteobacteria</taxon>
        <taxon>Sphingomonadales</taxon>
        <taxon>Sphingomonadaceae</taxon>
        <taxon>Allosphingosinicella</taxon>
    </lineage>
</organism>
<comment type="caution">
    <text evidence="1">The sequence shown here is derived from an EMBL/GenBank/DDBJ whole genome shotgun (WGS) entry which is preliminary data.</text>
</comment>
<dbReference type="InterPro" id="IPR019660">
    <property type="entry name" value="Put_sensory_transdc_reg_YbjN"/>
</dbReference>
<evidence type="ECO:0000313" key="1">
    <source>
        <dbReference type="EMBL" id="PSJ42127.1"/>
    </source>
</evidence>
<dbReference type="OrthoDB" id="9792176at2"/>
<keyword evidence="2" id="KW-1185">Reference proteome</keyword>